<dbReference type="Pfam" id="PF00589">
    <property type="entry name" value="Phage_integrase"/>
    <property type="match status" value="1"/>
</dbReference>
<dbReference type="GO" id="GO:0006310">
    <property type="term" value="P:DNA recombination"/>
    <property type="evidence" value="ECO:0007669"/>
    <property type="project" value="UniProtKB-KW"/>
</dbReference>
<evidence type="ECO:0000259" key="4">
    <source>
        <dbReference type="PROSITE" id="PS51898"/>
    </source>
</evidence>
<dbReference type="Gene3D" id="1.10.150.130">
    <property type="match status" value="1"/>
</dbReference>
<dbReference type="GO" id="GO:0003677">
    <property type="term" value="F:DNA binding"/>
    <property type="evidence" value="ECO:0007669"/>
    <property type="project" value="UniProtKB-KW"/>
</dbReference>
<dbReference type="Gene3D" id="1.10.443.10">
    <property type="entry name" value="Intergrase catalytic core"/>
    <property type="match status" value="1"/>
</dbReference>
<dbReference type="GO" id="GO:0015074">
    <property type="term" value="P:DNA integration"/>
    <property type="evidence" value="ECO:0007669"/>
    <property type="project" value="InterPro"/>
</dbReference>
<name>A0A5C6L405_BACFG</name>
<accession>A0A5C6L405</accession>
<dbReference type="InterPro" id="IPR011010">
    <property type="entry name" value="DNA_brk_join_enz"/>
</dbReference>
<dbReference type="EMBL" id="VOHY01000019">
    <property type="protein sequence ID" value="TWV69005.1"/>
    <property type="molecule type" value="Genomic_DNA"/>
</dbReference>
<dbReference type="Pfam" id="PF17293">
    <property type="entry name" value="Arm-DNA-bind_5"/>
    <property type="match status" value="1"/>
</dbReference>
<organism evidence="5 6">
    <name type="scientific">Bacteroides fragilis</name>
    <dbReference type="NCBI Taxonomy" id="817"/>
    <lineage>
        <taxon>Bacteria</taxon>
        <taxon>Pseudomonadati</taxon>
        <taxon>Bacteroidota</taxon>
        <taxon>Bacteroidia</taxon>
        <taxon>Bacteroidales</taxon>
        <taxon>Bacteroidaceae</taxon>
        <taxon>Bacteroides</taxon>
    </lineage>
</organism>
<dbReference type="InterPro" id="IPR025269">
    <property type="entry name" value="SAM-like_dom"/>
</dbReference>
<dbReference type="PANTHER" id="PTHR30349">
    <property type="entry name" value="PHAGE INTEGRASE-RELATED"/>
    <property type="match status" value="1"/>
</dbReference>
<evidence type="ECO:0000313" key="6">
    <source>
        <dbReference type="Proteomes" id="UP000318041"/>
    </source>
</evidence>
<keyword evidence="3" id="KW-0233">DNA recombination</keyword>
<evidence type="ECO:0000313" key="5">
    <source>
        <dbReference type="EMBL" id="TWV69005.1"/>
    </source>
</evidence>
<comment type="caution">
    <text evidence="5">The sequence shown here is derived from an EMBL/GenBank/DDBJ whole genome shotgun (WGS) entry which is preliminary data.</text>
</comment>
<dbReference type="InterPro" id="IPR035386">
    <property type="entry name" value="Arm-DNA-bind_5"/>
</dbReference>
<dbReference type="InterPro" id="IPR002104">
    <property type="entry name" value="Integrase_catalytic"/>
</dbReference>
<evidence type="ECO:0000256" key="2">
    <source>
        <dbReference type="ARBA" id="ARBA00023125"/>
    </source>
</evidence>
<evidence type="ECO:0000256" key="1">
    <source>
        <dbReference type="ARBA" id="ARBA00008857"/>
    </source>
</evidence>
<dbReference type="PANTHER" id="PTHR30349:SF41">
    <property type="entry name" value="INTEGRASE_RECOMBINASE PROTEIN MJ0367-RELATED"/>
    <property type="match status" value="1"/>
</dbReference>
<keyword evidence="2" id="KW-0238">DNA-binding</keyword>
<dbReference type="InterPro" id="IPR013762">
    <property type="entry name" value="Integrase-like_cat_sf"/>
</dbReference>
<comment type="similarity">
    <text evidence="1">Belongs to the 'phage' integrase family.</text>
</comment>
<proteinExistence type="inferred from homology"/>
<dbReference type="InterPro" id="IPR050090">
    <property type="entry name" value="Tyrosine_recombinase_XerCD"/>
</dbReference>
<evidence type="ECO:0000256" key="3">
    <source>
        <dbReference type="ARBA" id="ARBA00023172"/>
    </source>
</evidence>
<dbReference type="Pfam" id="PF13102">
    <property type="entry name" value="Phage_int_SAM_5"/>
    <property type="match status" value="1"/>
</dbReference>
<dbReference type="SUPFAM" id="SSF56349">
    <property type="entry name" value="DNA breaking-rejoining enzymes"/>
    <property type="match status" value="1"/>
</dbReference>
<dbReference type="Proteomes" id="UP000318041">
    <property type="component" value="Unassembled WGS sequence"/>
</dbReference>
<dbReference type="InterPro" id="IPR010998">
    <property type="entry name" value="Integrase_recombinase_N"/>
</dbReference>
<dbReference type="CDD" id="cd01185">
    <property type="entry name" value="INTN1_C_like"/>
    <property type="match status" value="1"/>
</dbReference>
<dbReference type="PROSITE" id="PS51898">
    <property type="entry name" value="TYR_RECOMBINASE"/>
    <property type="match status" value="1"/>
</dbReference>
<dbReference type="RefSeq" id="WP_005679988.1">
    <property type="nucleotide sequence ID" value="NZ_CAXYBH010000020.1"/>
</dbReference>
<sequence length="389" mass="45048">MKIEIKERKLTAGNRSLYLEYYETGFRKKENLHLYLVPENSPKAKKLNRETYDKARVIRAERLLNPPSFEKKSKQTEGKNEKAEALTWLDWCDEYIQWSKACDNCKKMLQHKGVVRKRIATYLERIKQTKILLKNVDAQIITGLFDYMRNEYRNPRQIKTQDGKLADYTLLLFEETVKAIFNKAVREELIAFNPVHSLTKVERFHAPDKHREYLTPEELTRFLNVECATENERTVQMAFGLSSMTGLRLGDMQHLRWGNIKLIDGVLTICIIQRKTKRPATIPLNDMALSFLPPREEDNPESLVFRLVKKSDNISKYVRRIKDKAGIEKDFTYHSSRHTTATLAISAGADISSVKEVLGHSSVTSTEVYAKVNLEKKIEAVSLFDGVFL</sequence>
<protein>
    <submittedName>
        <fullName evidence="5">Tyrosine-type recombinase/integrase</fullName>
    </submittedName>
</protein>
<reference evidence="5 6" key="1">
    <citation type="submission" date="2019-08" db="EMBL/GenBank/DDBJ databases">
        <title>Genome sequencing of Bacteroides fragilis Sample_iSURF_9.</title>
        <authorList>
            <person name="Chandler J.E."/>
            <person name="Ruoff K.L."/>
            <person name="Price C.E."/>
            <person name="Valls R.A."/>
            <person name="O'Toole G.A."/>
        </authorList>
    </citation>
    <scope>NUCLEOTIDE SEQUENCE [LARGE SCALE GENOMIC DNA]</scope>
    <source>
        <strain evidence="5 6">CFPLTA004_1B</strain>
    </source>
</reference>
<dbReference type="GeneID" id="75112989"/>
<gene>
    <name evidence="5" type="ORF">FSA08_19525</name>
</gene>
<feature type="domain" description="Tyr recombinase" evidence="4">
    <location>
        <begin position="209"/>
        <end position="382"/>
    </location>
</feature>
<dbReference type="AlphaFoldDB" id="A0A5C6L405"/>